<evidence type="ECO:0000313" key="2">
    <source>
        <dbReference type="Proteomes" id="UP000007800"/>
    </source>
</evidence>
<dbReference type="Proteomes" id="UP000007800">
    <property type="component" value="Unassembled WGS sequence"/>
</dbReference>
<organism evidence="2">
    <name type="scientific">Perkinsus marinus (strain ATCC 50983 / TXsc)</name>
    <dbReference type="NCBI Taxonomy" id="423536"/>
    <lineage>
        <taxon>Eukaryota</taxon>
        <taxon>Sar</taxon>
        <taxon>Alveolata</taxon>
        <taxon>Perkinsozoa</taxon>
        <taxon>Perkinsea</taxon>
        <taxon>Perkinsida</taxon>
        <taxon>Perkinsidae</taxon>
        <taxon>Perkinsus</taxon>
    </lineage>
</organism>
<gene>
    <name evidence="1" type="ORF">Pmar_PMAR000343</name>
</gene>
<proteinExistence type="predicted"/>
<dbReference type="EMBL" id="GG687416">
    <property type="protein sequence ID" value="EEQ97176.1"/>
    <property type="molecule type" value="Genomic_DNA"/>
</dbReference>
<sequence>MFEGYITNYELLESIMFVESNGYVKFYDQCLTYYSHQSVLCIRTTLVIPILIMAPRRRQVVEKCPVCGKFKGKGPCRICAARQGQVVDSALSQSFTPSAASIQPTNCQQQFSRAEAAPIGDVIFCNYVSYT</sequence>
<evidence type="ECO:0000313" key="1">
    <source>
        <dbReference type="EMBL" id="EEQ97176.1"/>
    </source>
</evidence>
<dbReference type="InParanoid" id="C5M1G9"/>
<dbReference type="GeneID" id="9054231"/>
<dbReference type="RefSeq" id="XP_002764459.1">
    <property type="nucleotide sequence ID" value="XM_002764413.1"/>
</dbReference>
<keyword evidence="2" id="KW-1185">Reference proteome</keyword>
<protein>
    <submittedName>
        <fullName evidence="1">Uncharacterized protein</fullName>
    </submittedName>
</protein>
<name>C5M1G9_PERM5</name>
<dbReference type="AlphaFoldDB" id="C5M1G9"/>
<accession>C5M1G9</accession>
<reference evidence="1 2" key="1">
    <citation type="submission" date="2008-07" db="EMBL/GenBank/DDBJ databases">
        <authorList>
            <person name="El-Sayed N."/>
            <person name="Caler E."/>
            <person name="Inman J."/>
            <person name="Amedeo P."/>
            <person name="Hass B."/>
            <person name="Wortman J."/>
        </authorList>
    </citation>
    <scope>NUCLEOTIDE SEQUENCE [LARGE SCALE GENOMIC DNA]</scope>
    <source>
        <strain evidence="2">ATCC 50983 / TXsc</strain>
    </source>
</reference>